<feature type="transmembrane region" description="Helical" evidence="7">
    <location>
        <begin position="160"/>
        <end position="179"/>
    </location>
</feature>
<feature type="transmembrane region" description="Helical" evidence="7">
    <location>
        <begin position="381"/>
        <end position="400"/>
    </location>
</feature>
<feature type="transmembrane region" description="Helical" evidence="7">
    <location>
        <begin position="282"/>
        <end position="300"/>
    </location>
</feature>
<dbReference type="NCBIfam" id="TIGR00889">
    <property type="entry name" value="2A0110"/>
    <property type="match status" value="1"/>
</dbReference>
<feature type="transmembrane region" description="Helical" evidence="7">
    <location>
        <begin position="135"/>
        <end position="154"/>
    </location>
</feature>
<dbReference type="GO" id="GO:0015212">
    <property type="term" value="F:cytidine transmembrane transporter activity"/>
    <property type="evidence" value="ECO:0007669"/>
    <property type="project" value="TreeGrafter"/>
</dbReference>
<dbReference type="PANTHER" id="PTHR23522">
    <property type="entry name" value="BLL5896 PROTEIN"/>
    <property type="match status" value="1"/>
</dbReference>
<evidence type="ECO:0000313" key="9">
    <source>
        <dbReference type="EMBL" id="OCA82131.1"/>
    </source>
</evidence>
<feature type="domain" description="Major facilitator superfamily (MFS) profile" evidence="8">
    <location>
        <begin position="209"/>
        <end position="418"/>
    </location>
</feature>
<evidence type="ECO:0000256" key="6">
    <source>
        <dbReference type="ARBA" id="ARBA00023136"/>
    </source>
</evidence>
<evidence type="ECO:0000259" key="8">
    <source>
        <dbReference type="PROSITE" id="PS50850"/>
    </source>
</evidence>
<keyword evidence="2" id="KW-0813">Transport</keyword>
<dbReference type="RefSeq" id="WP_065412021.1">
    <property type="nucleotide sequence ID" value="NZ_MAYT01000030.1"/>
</dbReference>
<dbReference type="Proteomes" id="UP000092578">
    <property type="component" value="Unassembled WGS sequence"/>
</dbReference>
<evidence type="ECO:0000256" key="1">
    <source>
        <dbReference type="ARBA" id="ARBA00004651"/>
    </source>
</evidence>
<keyword evidence="10" id="KW-1185">Reference proteome</keyword>
<accession>A0A1B9AE86</accession>
<comment type="subcellular location">
    <subcellularLocation>
        <location evidence="1">Cell membrane</location>
        <topology evidence="1">Multi-pass membrane protein</topology>
    </subcellularLocation>
</comment>
<dbReference type="InterPro" id="IPR020846">
    <property type="entry name" value="MFS_dom"/>
</dbReference>
<keyword evidence="4 7" id="KW-0812">Transmembrane</keyword>
<sequence>MTIKQRLKIMIFLQFFIWGCWLVTLGSYMINTLQFSGSQVGAVYGSSGLASLIMPSLIGVIADRWMKANRLYGICHFLGAICLFIAAQTSDPTVMFWVMFFNAMVFIPTISLSYTISYIGLEKEGLDTTKEFPSVRVYGTVSFILAMWIISLGGFELSNIQLYIAAGAAILLALFSFVLPDCPTSNVKKDKSLVSHLGLDAFVLFKQKKMAIFFVFAMLIGAALQINLAFADPFLHDFALNPDYKDSLAVKYPAILLSIGQFSEVVFILAIPFFLRKFGIKTVMLLSMAAWTVRFGLLAFGDPNGLGFILLLLSMIAYGAAFDFFNISGSMFVDKEVDHRIRGSAQGLFMTMVNGLGAYLGAVISGKIVDYLTVDGVKDWQNIWLVFAAYTIVLGILFAISFKYKNNRDTVNHVNKVT</sequence>
<feature type="transmembrane region" description="Helical" evidence="7">
    <location>
        <begin position="94"/>
        <end position="114"/>
    </location>
</feature>
<feature type="transmembrane region" description="Helical" evidence="7">
    <location>
        <begin position="250"/>
        <end position="275"/>
    </location>
</feature>
<keyword evidence="6 7" id="KW-0472">Membrane</keyword>
<feature type="transmembrane region" description="Helical" evidence="7">
    <location>
        <begin position="42"/>
        <end position="62"/>
    </location>
</feature>
<evidence type="ECO:0000313" key="10">
    <source>
        <dbReference type="Proteomes" id="UP000092578"/>
    </source>
</evidence>
<reference evidence="10" key="1">
    <citation type="submission" date="2016-05" db="EMBL/GenBank/DDBJ databases">
        <authorList>
            <person name="Liu B."/>
            <person name="Wang J."/>
            <person name="Zhu Y."/>
            <person name="Liu G."/>
            <person name="Chen Q."/>
            <person name="Chen Z."/>
            <person name="Lan J."/>
            <person name="Che J."/>
            <person name="Ge C."/>
            <person name="Shi H."/>
            <person name="Pan Z."/>
            <person name="Liu X."/>
        </authorList>
    </citation>
    <scope>NUCLEOTIDE SEQUENCE [LARGE SCALE GENOMIC DNA]</scope>
    <source>
        <strain evidence="10">FJAT-27215</strain>
    </source>
</reference>
<dbReference type="FunFam" id="1.20.1250.20:FF:000012">
    <property type="entry name" value="Nucleoside permease NupG"/>
    <property type="match status" value="1"/>
</dbReference>
<dbReference type="PANTHER" id="PTHR23522:SF4">
    <property type="entry name" value="NUCLEOSIDE PERMEASE NUPG-RELATED"/>
    <property type="match status" value="1"/>
</dbReference>
<feature type="transmembrane region" description="Helical" evidence="7">
    <location>
        <begin position="348"/>
        <end position="369"/>
    </location>
</feature>
<comment type="caution">
    <text evidence="9">The sequence shown here is derived from an EMBL/GenBank/DDBJ whole genome shotgun (WGS) entry which is preliminary data.</text>
</comment>
<proteinExistence type="predicted"/>
<evidence type="ECO:0000256" key="4">
    <source>
        <dbReference type="ARBA" id="ARBA00022692"/>
    </source>
</evidence>
<keyword evidence="5 7" id="KW-1133">Transmembrane helix</keyword>
<dbReference type="CDD" id="cd06177">
    <property type="entry name" value="MFS_NHS"/>
    <property type="match status" value="1"/>
</dbReference>
<dbReference type="InterPro" id="IPR036259">
    <property type="entry name" value="MFS_trans_sf"/>
</dbReference>
<organism evidence="9 10">
    <name type="scientific">Pseudobacillus wudalianchiensis</name>
    <dbReference type="NCBI Taxonomy" id="1743143"/>
    <lineage>
        <taxon>Bacteria</taxon>
        <taxon>Bacillati</taxon>
        <taxon>Bacillota</taxon>
        <taxon>Bacilli</taxon>
        <taxon>Bacillales</taxon>
        <taxon>Bacillaceae</taxon>
        <taxon>Pseudobacillus</taxon>
    </lineage>
</organism>
<evidence type="ECO:0000256" key="2">
    <source>
        <dbReference type="ARBA" id="ARBA00022448"/>
    </source>
</evidence>
<dbReference type="AlphaFoldDB" id="A0A1B9AE86"/>
<gene>
    <name evidence="9" type="ORF">A8F95_15665</name>
</gene>
<dbReference type="InterPro" id="IPR004740">
    <property type="entry name" value="Nuc_H_symport"/>
</dbReference>
<dbReference type="PROSITE" id="PS50850">
    <property type="entry name" value="MFS"/>
    <property type="match status" value="1"/>
</dbReference>
<dbReference type="Gene3D" id="1.20.1250.20">
    <property type="entry name" value="MFS general substrate transporter like domains"/>
    <property type="match status" value="2"/>
</dbReference>
<evidence type="ECO:0000256" key="7">
    <source>
        <dbReference type="SAM" id="Phobius"/>
    </source>
</evidence>
<evidence type="ECO:0000256" key="3">
    <source>
        <dbReference type="ARBA" id="ARBA00022475"/>
    </source>
</evidence>
<feature type="transmembrane region" description="Helical" evidence="7">
    <location>
        <begin position="211"/>
        <end position="230"/>
    </location>
</feature>
<dbReference type="GO" id="GO:0005886">
    <property type="term" value="C:plasma membrane"/>
    <property type="evidence" value="ECO:0007669"/>
    <property type="project" value="UniProtKB-SubCell"/>
</dbReference>
<dbReference type="GO" id="GO:0015213">
    <property type="term" value="F:uridine transmembrane transporter activity"/>
    <property type="evidence" value="ECO:0007669"/>
    <property type="project" value="TreeGrafter"/>
</dbReference>
<feature type="transmembrane region" description="Helical" evidence="7">
    <location>
        <begin position="306"/>
        <end position="327"/>
    </location>
</feature>
<evidence type="ECO:0000256" key="5">
    <source>
        <dbReference type="ARBA" id="ARBA00022989"/>
    </source>
</evidence>
<name>A0A1B9AE86_9BACI</name>
<dbReference type="Pfam" id="PF03825">
    <property type="entry name" value="Nuc_H_symport"/>
    <property type="match status" value="1"/>
</dbReference>
<dbReference type="EMBL" id="MAYT01000030">
    <property type="protein sequence ID" value="OCA82131.1"/>
    <property type="molecule type" value="Genomic_DNA"/>
</dbReference>
<feature type="transmembrane region" description="Helical" evidence="7">
    <location>
        <begin position="71"/>
        <end position="88"/>
    </location>
</feature>
<protein>
    <submittedName>
        <fullName evidence="9">Nucleoside permease</fullName>
    </submittedName>
</protein>
<dbReference type="SUPFAM" id="SSF103473">
    <property type="entry name" value="MFS general substrate transporter"/>
    <property type="match status" value="1"/>
</dbReference>
<keyword evidence="3" id="KW-1003">Cell membrane</keyword>
<feature type="transmembrane region" description="Helical" evidence="7">
    <location>
        <begin position="12"/>
        <end position="30"/>
    </location>
</feature>